<keyword evidence="2" id="KW-1185">Reference proteome</keyword>
<gene>
    <name evidence="1" type="ORF">IWZ03DRAFT_236509</name>
</gene>
<evidence type="ECO:0000313" key="1">
    <source>
        <dbReference type="EMBL" id="KAK7513591.1"/>
    </source>
</evidence>
<accession>A0ABR1KEW3</accession>
<proteinExistence type="predicted"/>
<protein>
    <submittedName>
        <fullName evidence="1">Uncharacterized protein</fullName>
    </submittedName>
</protein>
<comment type="caution">
    <text evidence="1">The sequence shown here is derived from an EMBL/GenBank/DDBJ whole genome shotgun (WGS) entry which is preliminary data.</text>
</comment>
<evidence type="ECO:0000313" key="2">
    <source>
        <dbReference type="Proteomes" id="UP001363622"/>
    </source>
</evidence>
<reference evidence="1 2" key="1">
    <citation type="submission" date="2024-04" db="EMBL/GenBank/DDBJ databases">
        <title>Phyllosticta paracitricarpa is synonymous to the EU quarantine fungus P. citricarpa based on phylogenomic analyses.</title>
        <authorList>
            <consortium name="Lawrence Berkeley National Laboratory"/>
            <person name="Van Ingen-Buijs V.A."/>
            <person name="Van Westerhoven A.C."/>
            <person name="Haridas S."/>
            <person name="Skiadas P."/>
            <person name="Martin F."/>
            <person name="Groenewald J.Z."/>
            <person name="Crous P.W."/>
            <person name="Seidl M.F."/>
        </authorList>
    </citation>
    <scope>NUCLEOTIDE SEQUENCE [LARGE SCALE GENOMIC DNA]</scope>
    <source>
        <strain evidence="1 2">CBS 123371</strain>
    </source>
</reference>
<organism evidence="1 2">
    <name type="scientific">Phyllosticta citriasiana</name>
    <dbReference type="NCBI Taxonomy" id="595635"/>
    <lineage>
        <taxon>Eukaryota</taxon>
        <taxon>Fungi</taxon>
        <taxon>Dikarya</taxon>
        <taxon>Ascomycota</taxon>
        <taxon>Pezizomycotina</taxon>
        <taxon>Dothideomycetes</taxon>
        <taxon>Dothideomycetes incertae sedis</taxon>
        <taxon>Botryosphaeriales</taxon>
        <taxon>Phyllostictaceae</taxon>
        <taxon>Phyllosticta</taxon>
    </lineage>
</organism>
<name>A0ABR1KEW3_9PEZI</name>
<dbReference type="EMBL" id="JBBPHU010000009">
    <property type="protein sequence ID" value="KAK7513591.1"/>
    <property type="molecule type" value="Genomic_DNA"/>
</dbReference>
<sequence length="270" mass="29696">MESEDNLCCQPHVGALVRCHKPRLSQSLQLGKKRKSPAPGLPHRVENALTEKQKPMASEKLLVCSLPPRPDLHSYPPIFPLNAQLVPQPLQPADYTQTSRPNQLRRLRACLKAKHPSRGKISRTAGNCTAVMTPPATIHNKISGNKEHIRLFISSPFSCCFFSSFANQKRARTTTATTKRCQEAEPLSWPSADGNRHPCPGRPATALPGTLPTYALLRLPPPRLSRPAPPPKRACCYARETGGDREGLGESQSGWRQGRVFACFLGPGHI</sequence>
<dbReference type="Proteomes" id="UP001363622">
    <property type="component" value="Unassembled WGS sequence"/>
</dbReference>